<name>A0A4R9IBP6_9LEPT</name>
<dbReference type="RefSeq" id="WP_135601115.1">
    <property type="nucleotide sequence ID" value="NZ_RQFK01000023.1"/>
</dbReference>
<organism evidence="1 2">
    <name type="scientific">Leptospira noumeaensis</name>
    <dbReference type="NCBI Taxonomy" id="2484964"/>
    <lineage>
        <taxon>Bacteria</taxon>
        <taxon>Pseudomonadati</taxon>
        <taxon>Spirochaetota</taxon>
        <taxon>Spirochaetia</taxon>
        <taxon>Leptospirales</taxon>
        <taxon>Leptospiraceae</taxon>
        <taxon>Leptospira</taxon>
    </lineage>
</organism>
<gene>
    <name evidence="1" type="ORF">EHQ24_07875</name>
</gene>
<keyword evidence="2" id="KW-1185">Reference proteome</keyword>
<protein>
    <submittedName>
        <fullName evidence="1">VOC family protein</fullName>
    </submittedName>
</protein>
<dbReference type="EMBL" id="RQFK01000023">
    <property type="protein sequence ID" value="TGK83213.1"/>
    <property type="molecule type" value="Genomic_DNA"/>
</dbReference>
<sequence>MIHHIAIGTPNPSHLAAFYLKIPGAKQIREFHYPSGLLRSVWIEFGQVILMLEEGEKKSSRALVFALEKNNHSDWTQFLSQIEIQNQTEYTVYFLDTDGNLLGLSNYPEKLSLN</sequence>
<dbReference type="OrthoDB" id="341541at2"/>
<accession>A0A4R9IBP6</accession>
<evidence type="ECO:0000313" key="1">
    <source>
        <dbReference type="EMBL" id="TGK83213.1"/>
    </source>
</evidence>
<dbReference type="CDD" id="cd06587">
    <property type="entry name" value="VOC"/>
    <property type="match status" value="1"/>
</dbReference>
<dbReference type="Gene3D" id="3.10.180.10">
    <property type="entry name" value="2,3-Dihydroxybiphenyl 1,2-Dioxygenase, domain 1"/>
    <property type="match status" value="1"/>
</dbReference>
<dbReference type="SUPFAM" id="SSF54593">
    <property type="entry name" value="Glyoxalase/Bleomycin resistance protein/Dihydroxybiphenyl dioxygenase"/>
    <property type="match status" value="1"/>
</dbReference>
<dbReference type="Proteomes" id="UP000298009">
    <property type="component" value="Unassembled WGS sequence"/>
</dbReference>
<dbReference type="InterPro" id="IPR029068">
    <property type="entry name" value="Glyas_Bleomycin-R_OHBP_Dase"/>
</dbReference>
<evidence type="ECO:0000313" key="2">
    <source>
        <dbReference type="Proteomes" id="UP000298009"/>
    </source>
</evidence>
<comment type="caution">
    <text evidence="1">The sequence shown here is derived from an EMBL/GenBank/DDBJ whole genome shotgun (WGS) entry which is preliminary data.</text>
</comment>
<reference evidence="1" key="1">
    <citation type="journal article" date="2019" name="PLoS Negl. Trop. Dis.">
        <title>Revisiting the worldwide diversity of Leptospira species in the environment.</title>
        <authorList>
            <person name="Vincent A.T."/>
            <person name="Schiettekatte O."/>
            <person name="Bourhy P."/>
            <person name="Veyrier F.J."/>
            <person name="Picardeau M."/>
        </authorList>
    </citation>
    <scope>NUCLEOTIDE SEQUENCE [LARGE SCALE GENOMIC DNA]</scope>
    <source>
        <strain evidence="1">201800287</strain>
    </source>
</reference>
<dbReference type="AlphaFoldDB" id="A0A4R9IBP6"/>
<proteinExistence type="predicted"/>